<sequence>MLALYSYPGLFGVADNNPFGLKVFAFLRLAGLPFSHHHIFDSRQAPHGQLPYIDDDGTLVGDSSAIVAHLVGRHRLSIDSGLSAPQRIQAFCINRVLDDLYWSMSYSRWKDDRYWPAFRDAVLRTHPTVSAEEMDAARAYNFERYRYQGIGRYAPEEAYKRGLDDLRAVAGMLENGPFFFGASPTSIDASIYGFVANILFYPIDTPLREYVVSQPGLALHCQAVHDHVMGAAAPG</sequence>
<dbReference type="InterPro" id="IPR040079">
    <property type="entry name" value="Glutathione_S-Trfase"/>
</dbReference>
<accession>A0A261R6A5</accession>
<dbReference type="Gene3D" id="1.20.1050.10">
    <property type="match status" value="1"/>
</dbReference>
<dbReference type="Gene3D" id="3.40.30.10">
    <property type="entry name" value="Glutaredoxin"/>
    <property type="match status" value="1"/>
</dbReference>
<dbReference type="AlphaFoldDB" id="A0A261R6A5"/>
<dbReference type="InterPro" id="IPR050931">
    <property type="entry name" value="Mito_Protein_Transport_Metaxin"/>
</dbReference>
<dbReference type="OrthoDB" id="9810080at2"/>
<dbReference type="InterPro" id="IPR033468">
    <property type="entry name" value="Metaxin_GST"/>
</dbReference>
<dbReference type="GO" id="GO:0016740">
    <property type="term" value="F:transferase activity"/>
    <property type="evidence" value="ECO:0007669"/>
    <property type="project" value="UniProtKB-KW"/>
</dbReference>
<dbReference type="Pfam" id="PF17171">
    <property type="entry name" value="GST_C_6"/>
    <property type="match status" value="1"/>
</dbReference>
<dbReference type="Pfam" id="PF17172">
    <property type="entry name" value="GST_N_4"/>
    <property type="match status" value="1"/>
</dbReference>
<dbReference type="InterPro" id="IPR036249">
    <property type="entry name" value="Thioredoxin-like_sf"/>
</dbReference>
<dbReference type="SFLD" id="SFLDG01180">
    <property type="entry name" value="SUF1"/>
    <property type="match status" value="1"/>
</dbReference>
<comment type="caution">
    <text evidence="3">The sequence shown here is derived from an EMBL/GenBank/DDBJ whole genome shotgun (WGS) entry which is preliminary data.</text>
</comment>
<feature type="domain" description="Metaxin glutathione S-transferase" evidence="1">
    <location>
        <begin position="164"/>
        <end position="223"/>
    </location>
</feature>
<dbReference type="CDD" id="cd03193">
    <property type="entry name" value="GST_C_Metaxin"/>
    <property type="match status" value="1"/>
</dbReference>
<organism evidence="3 4">
    <name type="scientific">Bordetella genomosp. 9</name>
    <dbReference type="NCBI Taxonomy" id="1416803"/>
    <lineage>
        <taxon>Bacteria</taxon>
        <taxon>Pseudomonadati</taxon>
        <taxon>Pseudomonadota</taxon>
        <taxon>Betaproteobacteria</taxon>
        <taxon>Burkholderiales</taxon>
        <taxon>Alcaligenaceae</taxon>
        <taxon>Bordetella</taxon>
    </lineage>
</organism>
<proteinExistence type="predicted"/>
<name>A0A261R6A5_9BORD</name>
<dbReference type="Proteomes" id="UP000216857">
    <property type="component" value="Unassembled WGS sequence"/>
</dbReference>
<evidence type="ECO:0000313" key="4">
    <source>
        <dbReference type="Proteomes" id="UP000216857"/>
    </source>
</evidence>
<evidence type="ECO:0000313" key="3">
    <source>
        <dbReference type="EMBL" id="OZI20471.1"/>
    </source>
</evidence>
<dbReference type="SUPFAM" id="SSF47616">
    <property type="entry name" value="GST C-terminal domain-like"/>
    <property type="match status" value="1"/>
</dbReference>
<dbReference type="SFLD" id="SFLDG01200">
    <property type="entry name" value="SUF1.1"/>
    <property type="match status" value="1"/>
</dbReference>
<dbReference type="PANTHER" id="PTHR12289:SF41">
    <property type="entry name" value="FAILED AXON CONNECTIONS-RELATED"/>
    <property type="match status" value="1"/>
</dbReference>
<dbReference type="InterPro" id="IPR036282">
    <property type="entry name" value="Glutathione-S-Trfase_C_sf"/>
</dbReference>
<evidence type="ECO:0000259" key="1">
    <source>
        <dbReference type="Pfam" id="PF17171"/>
    </source>
</evidence>
<keyword evidence="4" id="KW-1185">Reference proteome</keyword>
<feature type="domain" description="Thioredoxin-like fold" evidence="2">
    <location>
        <begin position="18"/>
        <end position="112"/>
    </location>
</feature>
<dbReference type="PANTHER" id="PTHR12289">
    <property type="entry name" value="METAXIN RELATED"/>
    <property type="match status" value="1"/>
</dbReference>
<dbReference type="SUPFAM" id="SSF52833">
    <property type="entry name" value="Thioredoxin-like"/>
    <property type="match status" value="1"/>
</dbReference>
<reference evidence="3" key="1">
    <citation type="submission" date="2017-05" db="EMBL/GenBank/DDBJ databases">
        <title>Complete and WGS of Bordetella genogroups.</title>
        <authorList>
            <person name="Spilker T."/>
            <person name="Lipuma J."/>
        </authorList>
    </citation>
    <scope>NUCLEOTIDE SEQUENCE</scope>
    <source>
        <strain evidence="3">AU21707</strain>
    </source>
</reference>
<dbReference type="CDD" id="cd03080">
    <property type="entry name" value="GST_N_Metaxin_like"/>
    <property type="match status" value="1"/>
</dbReference>
<evidence type="ECO:0000259" key="2">
    <source>
        <dbReference type="Pfam" id="PF17172"/>
    </source>
</evidence>
<dbReference type="InterPro" id="IPR026928">
    <property type="entry name" value="FAX/IsoI-like"/>
</dbReference>
<dbReference type="InterPro" id="IPR012336">
    <property type="entry name" value="Thioredoxin-like_fold"/>
</dbReference>
<protein>
    <submittedName>
        <fullName evidence="3">Glutathione S-transferase</fullName>
    </submittedName>
</protein>
<dbReference type="SFLD" id="SFLDS00019">
    <property type="entry name" value="Glutathione_Transferase_(cytos"/>
    <property type="match status" value="1"/>
</dbReference>
<gene>
    <name evidence="3" type="ORF">CAL26_23535</name>
</gene>
<dbReference type="EMBL" id="NEVJ01000003">
    <property type="protein sequence ID" value="OZI20471.1"/>
    <property type="molecule type" value="Genomic_DNA"/>
</dbReference>
<dbReference type="RefSeq" id="WP_094849063.1">
    <property type="nucleotide sequence ID" value="NZ_NEVJ01000003.1"/>
</dbReference>